<accession>A0ACB8BQ12</accession>
<comment type="caution">
    <text evidence="1">The sequence shown here is derived from an EMBL/GenBank/DDBJ whole genome shotgun (WGS) entry which is preliminary data.</text>
</comment>
<dbReference type="EMBL" id="MU266362">
    <property type="protein sequence ID" value="KAH7927729.1"/>
    <property type="molecule type" value="Genomic_DNA"/>
</dbReference>
<sequence>MVSALLIDALKNPTKALQDLYSTRAADIDTFPGTVASHFSEIFLKTKNTFRELPPLDVAHPPESYSDRSLVRFRAMIQDTSPSPEMYLPILKGNKCGGWGISHDMNEDQWPSGFDYSNLRECTTVWAVSVPGEAAWRVEESEYPPSANLHHSSQPHKFPIPDAPHVGVQIKIYDTDSARSLKTTDVVTFVGILASEPLVSESEAPLDVSTLHVLFHQVDTIEVLEHDSLNHAGELRDELIDWIASEALGGDRDAAEWVLLSVIAKVHLRAAPLLPPSLTLSRFPQPKVGSTTPALSHVLSEILPMFLTIPLSLDILNNVKFTPESIEENLHSGILQVAQGTVVLLTESGIQEGQLVEKGIMNIRALQEVMNSQTLEYAFPYSKFSFPTDIVFVVCSEGRKSAFFQTTIVIPWQGDASADLYKSKNQVNLPSPERLSAFRSLVSAARVSRESVQVTEATSKHIQEDFVRRRQEDKSITADDFIHLMRVARLLAGSLCEKEITVEVWERAKTLDARRKSR</sequence>
<name>A0ACB8BQ12_9AGAM</name>
<reference evidence="1" key="1">
    <citation type="journal article" date="2021" name="New Phytol.">
        <title>Evolutionary innovations through gain and loss of genes in the ectomycorrhizal Boletales.</title>
        <authorList>
            <person name="Wu G."/>
            <person name="Miyauchi S."/>
            <person name="Morin E."/>
            <person name="Kuo A."/>
            <person name="Drula E."/>
            <person name="Varga T."/>
            <person name="Kohler A."/>
            <person name="Feng B."/>
            <person name="Cao Y."/>
            <person name="Lipzen A."/>
            <person name="Daum C."/>
            <person name="Hundley H."/>
            <person name="Pangilinan J."/>
            <person name="Johnson J."/>
            <person name="Barry K."/>
            <person name="LaButti K."/>
            <person name="Ng V."/>
            <person name="Ahrendt S."/>
            <person name="Min B."/>
            <person name="Choi I.G."/>
            <person name="Park H."/>
            <person name="Plett J.M."/>
            <person name="Magnuson J."/>
            <person name="Spatafora J.W."/>
            <person name="Nagy L.G."/>
            <person name="Henrissat B."/>
            <person name="Grigoriev I.V."/>
            <person name="Yang Z.L."/>
            <person name="Xu J."/>
            <person name="Martin F.M."/>
        </authorList>
    </citation>
    <scope>NUCLEOTIDE SEQUENCE</scope>
    <source>
        <strain evidence="1">KUC20120723A-06</strain>
    </source>
</reference>
<proteinExistence type="predicted"/>
<evidence type="ECO:0000313" key="2">
    <source>
        <dbReference type="Proteomes" id="UP000790709"/>
    </source>
</evidence>
<gene>
    <name evidence="1" type="ORF">BV22DRAFT_1084528</name>
</gene>
<protein>
    <submittedName>
        <fullName evidence="1">Uncharacterized protein</fullName>
    </submittedName>
</protein>
<keyword evidence="2" id="KW-1185">Reference proteome</keyword>
<organism evidence="1 2">
    <name type="scientific">Leucogyrophana mollusca</name>
    <dbReference type="NCBI Taxonomy" id="85980"/>
    <lineage>
        <taxon>Eukaryota</taxon>
        <taxon>Fungi</taxon>
        <taxon>Dikarya</taxon>
        <taxon>Basidiomycota</taxon>
        <taxon>Agaricomycotina</taxon>
        <taxon>Agaricomycetes</taxon>
        <taxon>Agaricomycetidae</taxon>
        <taxon>Boletales</taxon>
        <taxon>Boletales incertae sedis</taxon>
        <taxon>Leucogyrophana</taxon>
    </lineage>
</organism>
<evidence type="ECO:0000313" key="1">
    <source>
        <dbReference type="EMBL" id="KAH7927729.1"/>
    </source>
</evidence>
<dbReference type="Proteomes" id="UP000790709">
    <property type="component" value="Unassembled WGS sequence"/>
</dbReference>